<evidence type="ECO:0000313" key="3">
    <source>
        <dbReference type="Proteomes" id="UP000193427"/>
    </source>
</evidence>
<protein>
    <submittedName>
        <fullName evidence="2">Uncharacterized protein</fullName>
    </submittedName>
</protein>
<accession>A0A1W6L7L5</accession>
<dbReference type="Proteomes" id="UP000193427">
    <property type="component" value="Chromosome"/>
</dbReference>
<dbReference type="AlphaFoldDB" id="A0A1W6L7L5"/>
<evidence type="ECO:0000313" key="2">
    <source>
        <dbReference type="EMBL" id="ARN20214.1"/>
    </source>
</evidence>
<organism evidence="2 3">
    <name type="scientific">Piscinibacter gummiphilus</name>
    <dbReference type="NCBI Taxonomy" id="946333"/>
    <lineage>
        <taxon>Bacteria</taxon>
        <taxon>Pseudomonadati</taxon>
        <taxon>Pseudomonadota</taxon>
        <taxon>Betaproteobacteria</taxon>
        <taxon>Burkholderiales</taxon>
        <taxon>Sphaerotilaceae</taxon>
        <taxon>Piscinibacter</taxon>
    </lineage>
</organism>
<name>A0A1W6L7L5_9BURK</name>
<sequence>MGSRQSTSFSQDVQRALEGEAVPSSDETTDFVGPLQEALAAIDQATRDAGEAGTARYGASTAASVRKYRGMPAPGPAKGK</sequence>
<reference evidence="2 3" key="1">
    <citation type="submission" date="2016-04" db="EMBL/GenBank/DDBJ databases">
        <title>Complete genome sequence of natural rubber-degrading, novel Gram-negative bacterium, Rhizobacter gummiphilus strain NS21.</title>
        <authorList>
            <person name="Tabata M."/>
            <person name="Kasai D."/>
            <person name="Fukuda M."/>
        </authorList>
    </citation>
    <scope>NUCLEOTIDE SEQUENCE [LARGE SCALE GENOMIC DNA]</scope>
    <source>
        <strain evidence="2 3">NS21</strain>
    </source>
</reference>
<dbReference type="STRING" id="946333.A4W93_10040"/>
<feature type="region of interest" description="Disordered" evidence="1">
    <location>
        <begin position="46"/>
        <end position="80"/>
    </location>
</feature>
<keyword evidence="3" id="KW-1185">Reference proteome</keyword>
<dbReference type="EMBL" id="CP015118">
    <property type="protein sequence ID" value="ARN20214.1"/>
    <property type="molecule type" value="Genomic_DNA"/>
</dbReference>
<evidence type="ECO:0000256" key="1">
    <source>
        <dbReference type="SAM" id="MobiDB-lite"/>
    </source>
</evidence>
<proteinExistence type="predicted"/>
<feature type="region of interest" description="Disordered" evidence="1">
    <location>
        <begin position="1"/>
        <end position="31"/>
    </location>
</feature>
<dbReference type="KEGG" id="rgu:A4W93_10040"/>
<gene>
    <name evidence="2" type="ORF">A4W93_10040</name>
</gene>
<dbReference type="RefSeq" id="WP_085750484.1">
    <property type="nucleotide sequence ID" value="NZ_BSPR01000014.1"/>
</dbReference>
<feature type="compositionally biased region" description="Polar residues" evidence="1">
    <location>
        <begin position="1"/>
        <end position="13"/>
    </location>
</feature>